<evidence type="ECO:0000256" key="5">
    <source>
        <dbReference type="ARBA" id="ARBA00022692"/>
    </source>
</evidence>
<evidence type="ECO:0000256" key="4">
    <source>
        <dbReference type="ARBA" id="ARBA00022475"/>
    </source>
</evidence>
<proteinExistence type="inferred from homology"/>
<keyword evidence="6 10" id="KW-1278">Translocase</keyword>
<keyword evidence="4 10" id="KW-1003">Cell membrane</keyword>
<comment type="similarity">
    <text evidence="3 10">Belongs to the cytochrome c oxidase bacterial subunit CtaF family.</text>
</comment>
<protein>
    <recommendedName>
        <fullName evidence="10">Cytochrome c oxidase polypeptide 4</fullName>
        <ecNumber evidence="10">7.1.1.9</ecNumber>
    </recommendedName>
    <alternativeName>
        <fullName evidence="10">Cytochrome aa3 subunit 4</fullName>
    </alternativeName>
    <alternativeName>
        <fullName evidence="10">Cytochrome c oxidase polypeptide IV</fullName>
    </alternativeName>
</protein>
<evidence type="ECO:0000256" key="3">
    <source>
        <dbReference type="ARBA" id="ARBA00006870"/>
    </source>
</evidence>
<comment type="function">
    <text evidence="1 10">Part of cytochrome c oxidase, its function is unknown.</text>
</comment>
<comment type="catalytic activity">
    <reaction evidence="9 10">
        <text>4 Fe(II)-[cytochrome c] + O2 + 8 H(+)(in) = 4 Fe(III)-[cytochrome c] + 2 H2O + 4 H(+)(out)</text>
        <dbReference type="Rhea" id="RHEA:11436"/>
        <dbReference type="Rhea" id="RHEA-COMP:10350"/>
        <dbReference type="Rhea" id="RHEA-COMP:14399"/>
        <dbReference type="ChEBI" id="CHEBI:15377"/>
        <dbReference type="ChEBI" id="CHEBI:15378"/>
        <dbReference type="ChEBI" id="CHEBI:15379"/>
        <dbReference type="ChEBI" id="CHEBI:29033"/>
        <dbReference type="ChEBI" id="CHEBI:29034"/>
        <dbReference type="EC" id="7.1.1.9"/>
    </reaction>
</comment>
<evidence type="ECO:0000256" key="10">
    <source>
        <dbReference type="PIRNR" id="PIRNR017385"/>
    </source>
</evidence>
<dbReference type="Proteomes" id="UP000582974">
    <property type="component" value="Unassembled WGS sequence"/>
</dbReference>
<evidence type="ECO:0000256" key="9">
    <source>
        <dbReference type="ARBA" id="ARBA00047816"/>
    </source>
</evidence>
<keyword evidence="13" id="KW-1185">Reference proteome</keyword>
<dbReference type="GO" id="GO:0005886">
    <property type="term" value="C:plasma membrane"/>
    <property type="evidence" value="ECO:0007669"/>
    <property type="project" value="UniProtKB-SubCell"/>
</dbReference>
<dbReference type="AlphaFoldDB" id="A0A837ZZC8"/>
<dbReference type="EC" id="7.1.1.9" evidence="10"/>
<keyword evidence="7 11" id="KW-1133">Transmembrane helix</keyword>
<dbReference type="InterPro" id="IPR021050">
    <property type="entry name" value="Cyt_c_oxidase_su4_actinobac"/>
</dbReference>
<reference evidence="12 13" key="1">
    <citation type="submission" date="2020-07" db="EMBL/GenBank/DDBJ databases">
        <title>Genome of Haloechinothrix sp.</title>
        <authorList>
            <person name="Tang S.-K."/>
            <person name="Yang L."/>
            <person name="Zhu W.-Y."/>
        </authorList>
    </citation>
    <scope>NUCLEOTIDE SEQUENCE [LARGE SCALE GENOMIC DNA]</scope>
    <source>
        <strain evidence="12 13">YIM 98757</strain>
    </source>
</reference>
<evidence type="ECO:0000313" key="13">
    <source>
        <dbReference type="Proteomes" id="UP000582974"/>
    </source>
</evidence>
<evidence type="ECO:0000256" key="6">
    <source>
        <dbReference type="ARBA" id="ARBA00022967"/>
    </source>
</evidence>
<accession>A0A837ZZC8</accession>
<feature type="transmembrane region" description="Helical" evidence="11">
    <location>
        <begin position="112"/>
        <end position="130"/>
    </location>
</feature>
<gene>
    <name evidence="12" type="ORF">H0B56_08600</name>
</gene>
<feature type="transmembrane region" description="Helical" evidence="11">
    <location>
        <begin position="7"/>
        <end position="25"/>
    </location>
</feature>
<dbReference type="RefSeq" id="WP_180892467.1">
    <property type="nucleotide sequence ID" value="NZ_JACCKD010000003.1"/>
</dbReference>
<keyword evidence="5 11" id="KW-0812">Transmembrane</keyword>
<evidence type="ECO:0000256" key="7">
    <source>
        <dbReference type="ARBA" id="ARBA00022989"/>
    </source>
</evidence>
<comment type="subunit">
    <text evidence="10">Associates with subunits I, II and III to form cytochrome c oxidase.</text>
</comment>
<evidence type="ECO:0000256" key="8">
    <source>
        <dbReference type="ARBA" id="ARBA00023136"/>
    </source>
</evidence>
<evidence type="ECO:0000256" key="2">
    <source>
        <dbReference type="ARBA" id="ARBA00004651"/>
    </source>
</evidence>
<comment type="caution">
    <text evidence="12">The sequence shown here is derived from an EMBL/GenBank/DDBJ whole genome shotgun (WGS) entry which is preliminary data.</text>
</comment>
<evidence type="ECO:0000313" key="12">
    <source>
        <dbReference type="EMBL" id="MBA0125594.1"/>
    </source>
</evidence>
<organism evidence="12 13">
    <name type="scientific">Haloechinothrix aidingensis</name>
    <dbReference type="NCBI Taxonomy" id="2752311"/>
    <lineage>
        <taxon>Bacteria</taxon>
        <taxon>Bacillati</taxon>
        <taxon>Actinomycetota</taxon>
        <taxon>Actinomycetes</taxon>
        <taxon>Pseudonocardiales</taxon>
        <taxon>Pseudonocardiaceae</taxon>
        <taxon>Haloechinothrix</taxon>
    </lineage>
</organism>
<feature type="transmembrane region" description="Helical" evidence="11">
    <location>
        <begin position="37"/>
        <end position="56"/>
    </location>
</feature>
<feature type="transmembrane region" description="Helical" evidence="11">
    <location>
        <begin position="89"/>
        <end position="106"/>
    </location>
</feature>
<name>A0A837ZZC8_9PSEU</name>
<evidence type="ECO:0000256" key="1">
    <source>
        <dbReference type="ARBA" id="ARBA00002536"/>
    </source>
</evidence>
<dbReference type="Pfam" id="PF12270">
    <property type="entry name" value="Cyt_c_ox_IV"/>
    <property type="match status" value="1"/>
</dbReference>
<dbReference type="EMBL" id="JACCKD010000003">
    <property type="protein sequence ID" value="MBA0125594.1"/>
    <property type="molecule type" value="Genomic_DNA"/>
</dbReference>
<dbReference type="PIRSF" id="PIRSF017385">
    <property type="entry name" value="CtaF"/>
    <property type="match status" value="1"/>
</dbReference>
<keyword evidence="8 10" id="KW-0472">Membrane</keyword>
<comment type="subcellular location">
    <subcellularLocation>
        <location evidence="2">Cell membrane</location>
        <topology evidence="2">Multi-pass membrane protein</topology>
    </subcellularLocation>
</comment>
<dbReference type="GO" id="GO:0022900">
    <property type="term" value="P:electron transport chain"/>
    <property type="evidence" value="ECO:0007669"/>
    <property type="project" value="InterPro"/>
</dbReference>
<evidence type="ECO:0000256" key="11">
    <source>
        <dbReference type="SAM" id="Phobius"/>
    </source>
</evidence>
<sequence length="139" mass="15047">MKVEARIFDMVTVFAVVVAVLYGVGTHLWMPYGVEPIGLIALILTAGLALMIGSYFRFVERRLTPRPEDRDDAEIHEGAGELGFFSPGSYWPVAIAAGAALAGIALAVMQWWLVVVAVVGILITVGGLVFEYHTRSPQT</sequence>
<dbReference type="GO" id="GO:0004129">
    <property type="term" value="F:cytochrome-c oxidase activity"/>
    <property type="evidence" value="ECO:0007669"/>
    <property type="project" value="UniProtKB-EC"/>
</dbReference>